<keyword evidence="1" id="KW-0812">Transmembrane</keyword>
<keyword evidence="1" id="KW-0472">Membrane</keyword>
<accession>A0AAD9NUD2</accession>
<feature type="non-terminal residue" evidence="2">
    <location>
        <position position="1"/>
    </location>
</feature>
<sequence>TAQTECEPGHGYPDFCPQAGDAPNRTRCCKHYLTPSCCEERATSVCLWSGHSRWSGKNLEPGESDYAVFCPQPGQADDHTVCCTNNNEHYCCSTKLLAAILGGVFGSLAVIGIIIGIVCCVQVKSGRWVCVQVRPGKWTMVSRARAEKLNHLRQLELNANRTRPPQRCRRSCPYDKRECTVPDNTAQRCCGSQCPYSMSPPPGPSYAPPGSLYAPPPPYPDTILEESSFSNSGYQCHVGPGGEKC</sequence>
<feature type="transmembrane region" description="Helical" evidence="1">
    <location>
        <begin position="96"/>
        <end position="121"/>
    </location>
</feature>
<dbReference type="EMBL" id="JAODUO010000474">
    <property type="protein sequence ID" value="KAK2179739.1"/>
    <property type="molecule type" value="Genomic_DNA"/>
</dbReference>
<evidence type="ECO:0000313" key="3">
    <source>
        <dbReference type="Proteomes" id="UP001209878"/>
    </source>
</evidence>
<gene>
    <name evidence="2" type="ORF">NP493_474g00007</name>
</gene>
<dbReference type="AlphaFoldDB" id="A0AAD9NUD2"/>
<keyword evidence="1" id="KW-1133">Transmembrane helix</keyword>
<proteinExistence type="predicted"/>
<evidence type="ECO:0000256" key="1">
    <source>
        <dbReference type="SAM" id="Phobius"/>
    </source>
</evidence>
<protein>
    <submittedName>
        <fullName evidence="2">Uncharacterized protein</fullName>
    </submittedName>
</protein>
<keyword evidence="3" id="KW-1185">Reference proteome</keyword>
<dbReference type="Proteomes" id="UP001209878">
    <property type="component" value="Unassembled WGS sequence"/>
</dbReference>
<comment type="caution">
    <text evidence="2">The sequence shown here is derived from an EMBL/GenBank/DDBJ whole genome shotgun (WGS) entry which is preliminary data.</text>
</comment>
<name>A0AAD9NUD2_RIDPI</name>
<evidence type="ECO:0000313" key="2">
    <source>
        <dbReference type="EMBL" id="KAK2179739.1"/>
    </source>
</evidence>
<reference evidence="2" key="1">
    <citation type="journal article" date="2023" name="Mol. Biol. Evol.">
        <title>Third-Generation Sequencing Reveals the Adaptive Role of the Epigenome in Three Deep-Sea Polychaetes.</title>
        <authorList>
            <person name="Perez M."/>
            <person name="Aroh O."/>
            <person name="Sun Y."/>
            <person name="Lan Y."/>
            <person name="Juniper S.K."/>
            <person name="Young C.R."/>
            <person name="Angers B."/>
            <person name="Qian P.Y."/>
        </authorList>
    </citation>
    <scope>NUCLEOTIDE SEQUENCE</scope>
    <source>
        <strain evidence="2">R07B-5</strain>
    </source>
</reference>
<organism evidence="2 3">
    <name type="scientific">Ridgeia piscesae</name>
    <name type="common">Tubeworm</name>
    <dbReference type="NCBI Taxonomy" id="27915"/>
    <lineage>
        <taxon>Eukaryota</taxon>
        <taxon>Metazoa</taxon>
        <taxon>Spiralia</taxon>
        <taxon>Lophotrochozoa</taxon>
        <taxon>Annelida</taxon>
        <taxon>Polychaeta</taxon>
        <taxon>Sedentaria</taxon>
        <taxon>Canalipalpata</taxon>
        <taxon>Sabellida</taxon>
        <taxon>Siboglinidae</taxon>
        <taxon>Ridgeia</taxon>
    </lineage>
</organism>